<evidence type="ECO:0000259" key="4">
    <source>
        <dbReference type="PROSITE" id="PS50977"/>
    </source>
</evidence>
<dbReference type="RefSeq" id="WP_345492088.1">
    <property type="nucleotide sequence ID" value="NZ_BAAAWU010000001.1"/>
</dbReference>
<evidence type="ECO:0000256" key="1">
    <source>
        <dbReference type="ARBA" id="ARBA00023125"/>
    </source>
</evidence>
<evidence type="ECO:0000256" key="3">
    <source>
        <dbReference type="SAM" id="MobiDB-lite"/>
    </source>
</evidence>
<organism evidence="5 6">
    <name type="scientific">Streptomyces roseoviridis</name>
    <dbReference type="NCBI Taxonomy" id="67361"/>
    <lineage>
        <taxon>Bacteria</taxon>
        <taxon>Bacillati</taxon>
        <taxon>Actinomycetota</taxon>
        <taxon>Actinomycetes</taxon>
        <taxon>Kitasatosporales</taxon>
        <taxon>Streptomycetaceae</taxon>
        <taxon>Streptomyces</taxon>
    </lineage>
</organism>
<dbReference type="InterPro" id="IPR009057">
    <property type="entry name" value="Homeodomain-like_sf"/>
</dbReference>
<feature type="region of interest" description="Disordered" evidence="3">
    <location>
        <begin position="177"/>
        <end position="220"/>
    </location>
</feature>
<dbReference type="InterPro" id="IPR050109">
    <property type="entry name" value="HTH-type_TetR-like_transc_reg"/>
</dbReference>
<evidence type="ECO:0000313" key="5">
    <source>
        <dbReference type="EMBL" id="MFB9555702.1"/>
    </source>
</evidence>
<evidence type="ECO:0000256" key="2">
    <source>
        <dbReference type="PROSITE-ProRule" id="PRU00335"/>
    </source>
</evidence>
<proteinExistence type="predicted"/>
<feature type="region of interest" description="Disordered" evidence="3">
    <location>
        <begin position="109"/>
        <end position="134"/>
    </location>
</feature>
<keyword evidence="1 2" id="KW-0238">DNA-binding</keyword>
<sequence>MAREALLDAALAALVTLPWSAVRMVDVATAARVSRQTLYNEFGSKEGLARALVRREADLYLRGVETALAEPGPPARRLVAAAEWTVAAAAARPVLRALLTGAWNERLPVPRPARTGTRAAAVPEQRRADAGVPSPAELLVQARDRAAALLAEDPRAAVRSCELALRLALSYVVASAPVVSQPSPQPPPLSSPQRSPRTARTAGPPGAAVQCAEPDSWRPMTPTITSVIETILSVDTRSPRNTIP</sequence>
<reference evidence="5 6" key="1">
    <citation type="submission" date="2024-09" db="EMBL/GenBank/DDBJ databases">
        <authorList>
            <person name="Sun Q."/>
            <person name="Mori K."/>
        </authorList>
    </citation>
    <scope>NUCLEOTIDE SEQUENCE [LARGE SCALE GENOMIC DNA]</scope>
    <source>
        <strain evidence="5 6">JCM 4414</strain>
    </source>
</reference>
<dbReference type="Proteomes" id="UP001589716">
    <property type="component" value="Unassembled WGS sequence"/>
</dbReference>
<name>A0ABV5QQB7_9ACTN</name>
<keyword evidence="6" id="KW-1185">Reference proteome</keyword>
<dbReference type="Gene3D" id="1.10.357.10">
    <property type="entry name" value="Tetracycline Repressor, domain 2"/>
    <property type="match status" value="1"/>
</dbReference>
<dbReference type="EMBL" id="JBHMCT010000009">
    <property type="protein sequence ID" value="MFB9555702.1"/>
    <property type="molecule type" value="Genomic_DNA"/>
</dbReference>
<dbReference type="InterPro" id="IPR001647">
    <property type="entry name" value="HTH_TetR"/>
</dbReference>
<protein>
    <submittedName>
        <fullName evidence="5">TetR/AcrR family transcriptional regulator</fullName>
    </submittedName>
</protein>
<dbReference type="PROSITE" id="PS50977">
    <property type="entry name" value="HTH_TETR_2"/>
    <property type="match status" value="1"/>
</dbReference>
<evidence type="ECO:0000313" key="6">
    <source>
        <dbReference type="Proteomes" id="UP001589716"/>
    </source>
</evidence>
<comment type="caution">
    <text evidence="5">The sequence shown here is derived from an EMBL/GenBank/DDBJ whole genome shotgun (WGS) entry which is preliminary data.</text>
</comment>
<feature type="compositionally biased region" description="Low complexity" evidence="3">
    <location>
        <begin position="112"/>
        <end position="123"/>
    </location>
</feature>
<dbReference type="SUPFAM" id="SSF46689">
    <property type="entry name" value="Homeodomain-like"/>
    <property type="match status" value="1"/>
</dbReference>
<feature type="domain" description="HTH tetR-type" evidence="4">
    <location>
        <begin position="1"/>
        <end position="60"/>
    </location>
</feature>
<dbReference type="Pfam" id="PF00440">
    <property type="entry name" value="TetR_N"/>
    <property type="match status" value="1"/>
</dbReference>
<gene>
    <name evidence="5" type="ORF">ACFFTP_16100</name>
</gene>
<dbReference type="PANTHER" id="PTHR30055">
    <property type="entry name" value="HTH-TYPE TRANSCRIPTIONAL REGULATOR RUTR"/>
    <property type="match status" value="1"/>
</dbReference>
<dbReference type="PANTHER" id="PTHR30055:SF146">
    <property type="entry name" value="HTH-TYPE TRANSCRIPTIONAL DUAL REGULATOR CECR"/>
    <property type="match status" value="1"/>
</dbReference>
<feature type="DNA-binding region" description="H-T-H motif" evidence="2">
    <location>
        <begin position="23"/>
        <end position="42"/>
    </location>
</feature>
<accession>A0ABV5QQB7</accession>